<comment type="pathway">
    <text evidence="1">Nucleotide-sugar biosynthesis; UDP-alpha-D-glucuronate biosynthesis; UDP-alpha-D-glucuronate from UDP-alpha-D-glucose: step 1/1.</text>
</comment>
<comment type="catalytic activity">
    <reaction evidence="4">
        <text>UDP-alpha-D-glucose + 2 NAD(+) + H2O = UDP-alpha-D-glucuronate + 2 NADH + 3 H(+)</text>
        <dbReference type="Rhea" id="RHEA:23596"/>
        <dbReference type="ChEBI" id="CHEBI:15377"/>
        <dbReference type="ChEBI" id="CHEBI:15378"/>
        <dbReference type="ChEBI" id="CHEBI:57540"/>
        <dbReference type="ChEBI" id="CHEBI:57945"/>
        <dbReference type="ChEBI" id="CHEBI:58052"/>
        <dbReference type="ChEBI" id="CHEBI:58885"/>
        <dbReference type="EC" id="1.1.1.22"/>
    </reaction>
</comment>
<dbReference type="InterPro" id="IPR028357">
    <property type="entry name" value="UDPglc_DH_bac"/>
</dbReference>
<evidence type="ECO:0000256" key="4">
    <source>
        <dbReference type="ARBA" id="ARBA00047473"/>
    </source>
</evidence>
<dbReference type="InterPro" id="IPR001732">
    <property type="entry name" value="UDP-Glc/GDP-Man_DH_N"/>
</dbReference>
<dbReference type="InterPro" id="IPR008927">
    <property type="entry name" value="6-PGluconate_DH-like_C_sf"/>
</dbReference>
<dbReference type="GO" id="GO:0006065">
    <property type="term" value="P:UDP-glucuronate biosynthetic process"/>
    <property type="evidence" value="ECO:0007669"/>
    <property type="project" value="UniProtKB-UniPathway"/>
</dbReference>
<evidence type="ECO:0000313" key="7">
    <source>
        <dbReference type="EMBL" id="GAI19073.1"/>
    </source>
</evidence>
<dbReference type="NCBIfam" id="TIGR03026">
    <property type="entry name" value="NDP-sugDHase"/>
    <property type="match status" value="1"/>
</dbReference>
<dbReference type="InterPro" id="IPR017476">
    <property type="entry name" value="UDP-Glc/GDP-Man"/>
</dbReference>
<dbReference type="EMBL" id="BARV01019642">
    <property type="protein sequence ID" value="GAI19073.1"/>
    <property type="molecule type" value="Genomic_DNA"/>
</dbReference>
<evidence type="ECO:0000256" key="1">
    <source>
        <dbReference type="ARBA" id="ARBA00004701"/>
    </source>
</evidence>
<dbReference type="UniPathway" id="UPA00038">
    <property type="reaction ID" value="UER00491"/>
</dbReference>
<dbReference type="Pfam" id="PF03721">
    <property type="entry name" value="UDPG_MGDP_dh_N"/>
    <property type="match status" value="1"/>
</dbReference>
<name>X1LJ19_9ZZZZ</name>
<proteinExistence type="inferred from homology"/>
<comment type="caution">
    <text evidence="7">The sequence shown here is derived from an EMBL/GenBank/DDBJ whole genome shotgun (WGS) entry which is preliminary data.</text>
</comment>
<comment type="similarity">
    <text evidence="2">Belongs to the UDP-glucose/GDP-mannose dehydrogenase family.</text>
</comment>
<feature type="domain" description="UDP-glucose/GDP-mannose dehydrogenase dimerisation" evidence="5">
    <location>
        <begin position="204"/>
        <end position="251"/>
    </location>
</feature>
<dbReference type="GO" id="GO:0051287">
    <property type="term" value="F:NAD binding"/>
    <property type="evidence" value="ECO:0007669"/>
    <property type="project" value="InterPro"/>
</dbReference>
<dbReference type="InterPro" id="IPR014026">
    <property type="entry name" value="UDP-Glc/GDP-Man_DH_dimer"/>
</dbReference>
<dbReference type="GO" id="GO:0000271">
    <property type="term" value="P:polysaccharide biosynthetic process"/>
    <property type="evidence" value="ECO:0007669"/>
    <property type="project" value="InterPro"/>
</dbReference>
<evidence type="ECO:0000259" key="5">
    <source>
        <dbReference type="Pfam" id="PF00984"/>
    </source>
</evidence>
<dbReference type="InterPro" id="IPR036291">
    <property type="entry name" value="NAD(P)-bd_dom_sf"/>
</dbReference>
<dbReference type="PIRSF" id="PIRSF000124">
    <property type="entry name" value="UDPglc_GDPman_dh"/>
    <property type="match status" value="1"/>
</dbReference>
<dbReference type="AlphaFoldDB" id="X1LJ19"/>
<dbReference type="GO" id="GO:0003979">
    <property type="term" value="F:UDP-glucose 6-dehydrogenase activity"/>
    <property type="evidence" value="ECO:0007669"/>
    <property type="project" value="UniProtKB-EC"/>
</dbReference>
<dbReference type="PANTHER" id="PTHR43750:SF3">
    <property type="entry name" value="UDP-GLUCOSE 6-DEHYDROGENASE TUAD"/>
    <property type="match status" value="1"/>
</dbReference>
<dbReference type="SUPFAM" id="SSF51735">
    <property type="entry name" value="NAD(P)-binding Rossmann-fold domains"/>
    <property type="match status" value="1"/>
</dbReference>
<dbReference type="EC" id="1.1.1.22" evidence="3"/>
<dbReference type="PROSITE" id="PS51257">
    <property type="entry name" value="PROKAR_LIPOPROTEIN"/>
    <property type="match status" value="1"/>
</dbReference>
<dbReference type="SUPFAM" id="SSF48179">
    <property type="entry name" value="6-phosphogluconate dehydrogenase C-terminal domain-like"/>
    <property type="match status" value="1"/>
</dbReference>
<dbReference type="Pfam" id="PF00984">
    <property type="entry name" value="UDPG_MGDP_dh"/>
    <property type="match status" value="1"/>
</dbReference>
<dbReference type="PANTHER" id="PTHR43750">
    <property type="entry name" value="UDP-GLUCOSE 6-DEHYDROGENASE TUAD"/>
    <property type="match status" value="1"/>
</dbReference>
<sequence length="251" mass="27709">MKIVILGTGYAGLVSGACFAEMGNTVTCVDNDKGKIKQLKKGHIPIYESGLENMIKHNVGEKRLFFSHDSREVLESADVVFLCVGTPPKEDGSADLGYVREAAGVVGRNIANFTIVVTKSTVPVGTTAKVGQIIREEFTKRESDASFEMVNNPEFLKEGNAIADFMGPDRVVIGTKSDRARKIMRRIYAPFFRTDERIIFMSIESSELTKYASNSMLATRISFMNEIALLAEKVGADIEEIRQGMAPDRRI</sequence>
<accession>X1LJ19</accession>
<feature type="domain" description="UDP-glucose/GDP-mannose dehydrogenase N-terminal" evidence="6">
    <location>
        <begin position="1"/>
        <end position="187"/>
    </location>
</feature>
<protein>
    <recommendedName>
        <fullName evidence="3">UDP-glucose 6-dehydrogenase</fullName>
        <ecNumber evidence="3">1.1.1.22</ecNumber>
    </recommendedName>
</protein>
<feature type="non-terminal residue" evidence="7">
    <location>
        <position position="251"/>
    </location>
</feature>
<evidence type="ECO:0000256" key="3">
    <source>
        <dbReference type="ARBA" id="ARBA00012954"/>
    </source>
</evidence>
<gene>
    <name evidence="7" type="ORF">S06H3_32969</name>
</gene>
<dbReference type="Gene3D" id="3.40.50.720">
    <property type="entry name" value="NAD(P)-binding Rossmann-like Domain"/>
    <property type="match status" value="2"/>
</dbReference>
<reference evidence="7" key="1">
    <citation type="journal article" date="2014" name="Front. Microbiol.">
        <title>High frequency of phylogenetically diverse reductive dehalogenase-homologous genes in deep subseafloor sedimentary metagenomes.</title>
        <authorList>
            <person name="Kawai M."/>
            <person name="Futagami T."/>
            <person name="Toyoda A."/>
            <person name="Takaki Y."/>
            <person name="Nishi S."/>
            <person name="Hori S."/>
            <person name="Arai W."/>
            <person name="Tsubouchi T."/>
            <person name="Morono Y."/>
            <person name="Uchiyama I."/>
            <person name="Ito T."/>
            <person name="Fujiyama A."/>
            <person name="Inagaki F."/>
            <person name="Takami H."/>
        </authorList>
    </citation>
    <scope>NUCLEOTIDE SEQUENCE</scope>
    <source>
        <strain evidence="7">Expedition CK06-06</strain>
    </source>
</reference>
<evidence type="ECO:0000256" key="2">
    <source>
        <dbReference type="ARBA" id="ARBA00006601"/>
    </source>
</evidence>
<dbReference type="PIRSF" id="PIRSF500134">
    <property type="entry name" value="UDPglc_DH_bac"/>
    <property type="match status" value="1"/>
</dbReference>
<organism evidence="7">
    <name type="scientific">marine sediment metagenome</name>
    <dbReference type="NCBI Taxonomy" id="412755"/>
    <lineage>
        <taxon>unclassified sequences</taxon>
        <taxon>metagenomes</taxon>
        <taxon>ecological metagenomes</taxon>
    </lineage>
</organism>
<evidence type="ECO:0000259" key="6">
    <source>
        <dbReference type="Pfam" id="PF03721"/>
    </source>
</evidence>